<protein>
    <recommendedName>
        <fullName evidence="6">Short-chain dehydrogenase</fullName>
    </recommendedName>
</protein>
<dbReference type="PANTHER" id="PTHR43639:SF1">
    <property type="entry name" value="SHORT-CHAIN DEHYDROGENASE_REDUCTASE FAMILY PROTEIN"/>
    <property type="match status" value="1"/>
</dbReference>
<comment type="similarity">
    <text evidence="1">Belongs to the short-chain dehydrogenases/reductases (SDR) family.</text>
</comment>
<dbReference type="InterPro" id="IPR036291">
    <property type="entry name" value="NAD(P)-bd_dom_sf"/>
</dbReference>
<proteinExistence type="inferred from homology"/>
<dbReference type="PANTHER" id="PTHR43639">
    <property type="entry name" value="OXIDOREDUCTASE, SHORT-CHAIN DEHYDROGENASE/REDUCTASE FAMILY (AFU_ORTHOLOGUE AFUA_5G02870)"/>
    <property type="match status" value="1"/>
</dbReference>
<keyword evidence="3" id="KW-0560">Oxidoreductase</keyword>
<evidence type="ECO:0008006" key="6">
    <source>
        <dbReference type="Google" id="ProtNLM"/>
    </source>
</evidence>
<keyword evidence="5" id="KW-1185">Reference proteome</keyword>
<evidence type="ECO:0000313" key="4">
    <source>
        <dbReference type="EMBL" id="OFC69255.1"/>
    </source>
</evidence>
<reference evidence="4 5" key="1">
    <citation type="submission" date="2016-08" db="EMBL/GenBank/DDBJ databases">
        <authorList>
            <person name="Seilhamer J.J."/>
        </authorList>
    </citation>
    <scope>NUCLEOTIDE SEQUENCE [LARGE SCALE GENOMIC DNA]</scope>
    <source>
        <strain evidence="4 5">KCTC 42603</strain>
    </source>
</reference>
<dbReference type="AlphaFoldDB" id="A0A1E7Z6U7"/>
<dbReference type="Pfam" id="PF13561">
    <property type="entry name" value="adh_short_C2"/>
    <property type="match status" value="1"/>
</dbReference>
<dbReference type="PRINTS" id="PR00080">
    <property type="entry name" value="SDRFAMILY"/>
</dbReference>
<dbReference type="EMBL" id="MDHN01000041">
    <property type="protein sequence ID" value="OFC69255.1"/>
    <property type="molecule type" value="Genomic_DNA"/>
</dbReference>
<dbReference type="InterPro" id="IPR002347">
    <property type="entry name" value="SDR_fam"/>
</dbReference>
<comment type="caution">
    <text evidence="4">The sequence shown here is derived from an EMBL/GenBank/DDBJ whole genome shotgun (WGS) entry which is preliminary data.</text>
</comment>
<evidence type="ECO:0000256" key="1">
    <source>
        <dbReference type="ARBA" id="ARBA00006484"/>
    </source>
</evidence>
<sequence length="258" mass="27583">MSFEETIMSKIALITGGSRGLGRSMVLALAKKGVDSIFTYASNEDAALAVVDEVKQLGSNAIVLQFEATDFTAYNEFAARVKALLSDKFNDRPLDFLINNAGTGLHKSIADTTMEDMDFLYQLHVKAPYFLTQSLLSEIADNGHIVNLSSGLARFSVPGASAYAMMKGAVEVMTRYMAKELGERGISVNTLAPGAIATDFNGGAVRDNPQMNQYVSSVTAKGRVGEAEDIGPLVASLLTSDANWMTGQRIEASGGMFL</sequence>
<evidence type="ECO:0000256" key="3">
    <source>
        <dbReference type="ARBA" id="ARBA00023002"/>
    </source>
</evidence>
<dbReference type="GO" id="GO:0016491">
    <property type="term" value="F:oxidoreductase activity"/>
    <property type="evidence" value="ECO:0007669"/>
    <property type="project" value="UniProtKB-KW"/>
</dbReference>
<evidence type="ECO:0000313" key="5">
    <source>
        <dbReference type="Proteomes" id="UP000175691"/>
    </source>
</evidence>
<dbReference type="PRINTS" id="PR00081">
    <property type="entry name" value="GDHRDH"/>
</dbReference>
<gene>
    <name evidence="4" type="ORF">BFC18_19000</name>
</gene>
<dbReference type="SUPFAM" id="SSF51735">
    <property type="entry name" value="NAD(P)-binding Rossmann-fold domains"/>
    <property type="match status" value="1"/>
</dbReference>
<name>A0A1E7Z6U7_9ALTE</name>
<accession>A0A1E7Z6U7</accession>
<dbReference type="Proteomes" id="UP000175691">
    <property type="component" value="Unassembled WGS sequence"/>
</dbReference>
<evidence type="ECO:0000256" key="2">
    <source>
        <dbReference type="ARBA" id="ARBA00022857"/>
    </source>
</evidence>
<dbReference type="Gene3D" id="3.40.50.720">
    <property type="entry name" value="NAD(P)-binding Rossmann-like Domain"/>
    <property type="match status" value="1"/>
</dbReference>
<dbReference type="STRING" id="1656094.BFC18_19000"/>
<keyword evidence="2" id="KW-0521">NADP</keyword>
<organism evidence="4 5">
    <name type="scientific">Alteromonas confluentis</name>
    <dbReference type="NCBI Taxonomy" id="1656094"/>
    <lineage>
        <taxon>Bacteria</taxon>
        <taxon>Pseudomonadati</taxon>
        <taxon>Pseudomonadota</taxon>
        <taxon>Gammaproteobacteria</taxon>
        <taxon>Alteromonadales</taxon>
        <taxon>Alteromonadaceae</taxon>
        <taxon>Alteromonas/Salinimonas group</taxon>
        <taxon>Alteromonas</taxon>
    </lineage>
</organism>
<dbReference type="FunFam" id="3.40.50.720:FF:000374">
    <property type="entry name" value="3-oxoacyl-(Acyl-carrier-protein) reductase"/>
    <property type="match status" value="1"/>
</dbReference>